<dbReference type="GO" id="GO:0016747">
    <property type="term" value="F:acyltransferase activity, transferring groups other than amino-acyl groups"/>
    <property type="evidence" value="ECO:0007669"/>
    <property type="project" value="InterPro"/>
</dbReference>
<dbReference type="SUPFAM" id="SSF55729">
    <property type="entry name" value="Acyl-CoA N-acyltransferases (Nat)"/>
    <property type="match status" value="1"/>
</dbReference>
<keyword evidence="2" id="KW-0808">Transferase</keyword>
<organism evidence="2">
    <name type="scientific">human gut metagenome</name>
    <dbReference type="NCBI Taxonomy" id="408170"/>
    <lineage>
        <taxon>unclassified sequences</taxon>
        <taxon>metagenomes</taxon>
        <taxon>organismal metagenomes</taxon>
    </lineage>
</organism>
<dbReference type="AlphaFoldDB" id="K1S3B6"/>
<accession>K1S3B6</accession>
<name>K1S3B6_9ZZZZ</name>
<sequence length="180" mass="20393">MTRILCDEPLLFRPAVPADASRIQTIIRQAQAQMRAAGSLQWQNGYPGPEHIAADLFRGYGRVLCRPSSTGDAEVVAYGAVSFDGEPAYDAIEGEWSSDEAYVVLHRLAVADEMKRQGVATTFFHRTEELARARGVWFFRVDTNFDNRYMLHLLEREGFACRGKVRYDSGERLAFEKVLR</sequence>
<dbReference type="InterPro" id="IPR000182">
    <property type="entry name" value="GNAT_dom"/>
</dbReference>
<dbReference type="Gene3D" id="3.40.630.30">
    <property type="match status" value="1"/>
</dbReference>
<dbReference type="PROSITE" id="PS51186">
    <property type="entry name" value="GNAT"/>
    <property type="match status" value="1"/>
</dbReference>
<comment type="caution">
    <text evidence="2">The sequence shown here is derived from an EMBL/GenBank/DDBJ whole genome shotgun (WGS) entry which is preliminary data.</text>
</comment>
<dbReference type="CDD" id="cd04301">
    <property type="entry name" value="NAT_SF"/>
    <property type="match status" value="1"/>
</dbReference>
<protein>
    <submittedName>
        <fullName evidence="2">Acetyltransferase (GNAT) family</fullName>
    </submittedName>
</protein>
<dbReference type="Pfam" id="PF00583">
    <property type="entry name" value="Acetyltransf_1"/>
    <property type="match status" value="1"/>
</dbReference>
<gene>
    <name evidence="2" type="ORF">LEA_18166</name>
</gene>
<feature type="domain" description="N-acetyltransferase" evidence="1">
    <location>
        <begin position="10"/>
        <end position="180"/>
    </location>
</feature>
<evidence type="ECO:0000313" key="2">
    <source>
        <dbReference type="EMBL" id="EKC49899.1"/>
    </source>
</evidence>
<reference evidence="2" key="1">
    <citation type="journal article" date="2013" name="Environ. Microbiol.">
        <title>Microbiota from the distal guts of lean and obese adolescents exhibit partial functional redundancy besides clear differences in community structure.</title>
        <authorList>
            <person name="Ferrer M."/>
            <person name="Ruiz A."/>
            <person name="Lanza F."/>
            <person name="Haange S.B."/>
            <person name="Oberbach A."/>
            <person name="Till H."/>
            <person name="Bargiela R."/>
            <person name="Campoy C."/>
            <person name="Segura M.T."/>
            <person name="Richter M."/>
            <person name="von Bergen M."/>
            <person name="Seifert J."/>
            <person name="Suarez A."/>
        </authorList>
    </citation>
    <scope>NUCLEOTIDE SEQUENCE</scope>
</reference>
<proteinExistence type="predicted"/>
<dbReference type="InterPro" id="IPR016181">
    <property type="entry name" value="Acyl_CoA_acyltransferase"/>
</dbReference>
<dbReference type="EMBL" id="AJWY01012453">
    <property type="protein sequence ID" value="EKC49899.1"/>
    <property type="molecule type" value="Genomic_DNA"/>
</dbReference>
<evidence type="ECO:0000259" key="1">
    <source>
        <dbReference type="PROSITE" id="PS51186"/>
    </source>
</evidence>